<gene>
    <name evidence="1" type="ORF">JDV02_009411</name>
</gene>
<dbReference type="KEGG" id="ptkz:JDV02_009411"/>
<proteinExistence type="predicted"/>
<dbReference type="OrthoDB" id="3800738at2759"/>
<dbReference type="EMBL" id="CP086362">
    <property type="protein sequence ID" value="UNI23601.1"/>
    <property type="molecule type" value="Genomic_DNA"/>
</dbReference>
<dbReference type="RefSeq" id="XP_047847082.1">
    <property type="nucleotide sequence ID" value="XM_047991072.1"/>
</dbReference>
<evidence type="ECO:0000313" key="1">
    <source>
        <dbReference type="EMBL" id="UNI23601.1"/>
    </source>
</evidence>
<keyword evidence="2" id="KW-1185">Reference proteome</keyword>
<dbReference type="Proteomes" id="UP000829364">
    <property type="component" value="Chromosome 9"/>
</dbReference>
<sequence length="326" mass="35601">MASAAQAVLSTPELLEAILVGVDMHTLLVSATRVCRLWHVVAASSLALQRSLFFHPENEDDSSGDRDRIPAKRQNPLLRLLFPAWFECVSSFRPSPSEPLHRFPATVTMGYKRFQELPLYDASLHMTSPGGGGGGGDNPFLRPQASWRRMLTSQPPCRVVVASASREPGASLSKTLGQPRLLRYPEGLRMGTLYDMTLRHCSAQHRGGLGSGGSGFMVVWVEGEGDEGYIDLARHLRRMVGVLPVVFEMGFRPVWEKRPDLVVQMLHTTRRGGSELEEGARRFWDRCGAGALGDGGEDAPGAGPGKRDAANDGIDIDWTIAEGVNE</sequence>
<evidence type="ECO:0008006" key="3">
    <source>
        <dbReference type="Google" id="ProtNLM"/>
    </source>
</evidence>
<accession>A0A9Q8VFM4</accession>
<reference evidence="1" key="1">
    <citation type="submission" date="2021-11" db="EMBL/GenBank/DDBJ databases">
        <title>Purpureocillium_takamizusanense_genome.</title>
        <authorList>
            <person name="Nguyen N.-H."/>
        </authorList>
    </citation>
    <scope>NUCLEOTIDE SEQUENCE</scope>
    <source>
        <strain evidence="1">PT3</strain>
    </source>
</reference>
<organism evidence="1 2">
    <name type="scientific">Purpureocillium takamizusanense</name>
    <dbReference type="NCBI Taxonomy" id="2060973"/>
    <lineage>
        <taxon>Eukaryota</taxon>
        <taxon>Fungi</taxon>
        <taxon>Dikarya</taxon>
        <taxon>Ascomycota</taxon>
        <taxon>Pezizomycotina</taxon>
        <taxon>Sordariomycetes</taxon>
        <taxon>Hypocreomycetidae</taxon>
        <taxon>Hypocreales</taxon>
        <taxon>Ophiocordycipitaceae</taxon>
        <taxon>Purpureocillium</taxon>
    </lineage>
</organism>
<protein>
    <recommendedName>
        <fullName evidence="3">F-box domain-containing protein</fullName>
    </recommendedName>
</protein>
<dbReference type="GeneID" id="72071356"/>
<dbReference type="AlphaFoldDB" id="A0A9Q8VFM4"/>
<evidence type="ECO:0000313" key="2">
    <source>
        <dbReference type="Proteomes" id="UP000829364"/>
    </source>
</evidence>
<name>A0A9Q8VFM4_9HYPO</name>